<name>A0A1I2K8V1_9BACT</name>
<accession>A0A1I2K8V1</accession>
<feature type="transmembrane region" description="Helical" evidence="1">
    <location>
        <begin position="12"/>
        <end position="32"/>
    </location>
</feature>
<keyword evidence="1" id="KW-0472">Membrane</keyword>
<evidence type="ECO:0000256" key="1">
    <source>
        <dbReference type="SAM" id="Phobius"/>
    </source>
</evidence>
<protein>
    <submittedName>
        <fullName evidence="2">Uncharacterized protein</fullName>
    </submittedName>
</protein>
<keyword evidence="3" id="KW-1185">Reference proteome</keyword>
<dbReference type="RefSeq" id="WP_091549567.1">
    <property type="nucleotide sequence ID" value="NZ_FONY01000084.1"/>
</dbReference>
<reference evidence="2 3" key="1">
    <citation type="submission" date="2016-10" db="EMBL/GenBank/DDBJ databases">
        <authorList>
            <person name="de Groot N.N."/>
        </authorList>
    </citation>
    <scope>NUCLEOTIDE SEQUENCE [LARGE SCALE GENOMIC DNA]</scope>
    <source>
        <strain>GEY</strain>
        <strain evidence="3">DSM 9560</strain>
    </source>
</reference>
<feature type="transmembrane region" description="Helical" evidence="1">
    <location>
        <begin position="78"/>
        <end position="100"/>
    </location>
</feature>
<dbReference type="EMBL" id="FONY01000084">
    <property type="protein sequence ID" value="SFF61647.1"/>
    <property type="molecule type" value="Genomic_DNA"/>
</dbReference>
<evidence type="ECO:0000313" key="3">
    <source>
        <dbReference type="Proteomes" id="UP000199513"/>
    </source>
</evidence>
<feature type="transmembrane region" description="Helical" evidence="1">
    <location>
        <begin position="44"/>
        <end position="66"/>
    </location>
</feature>
<gene>
    <name evidence="2" type="ORF">SAMN04488541_10842</name>
</gene>
<sequence>MDIKQKEDLPDIVILSLNLRAYFGIWILYFLVRKLLFPNPMSDIGNYLFSIWFFCGFINSLILGIYLNKYKPDNTEKLVKHSFVAVWLCLTIILFEIIAFI</sequence>
<dbReference type="AlphaFoldDB" id="A0A1I2K8V1"/>
<proteinExistence type="predicted"/>
<keyword evidence="1" id="KW-0812">Transmembrane</keyword>
<dbReference type="Proteomes" id="UP000199513">
    <property type="component" value="Unassembled WGS sequence"/>
</dbReference>
<organism evidence="2 3">
    <name type="scientific">Thermoflexibacter ruber</name>
    <dbReference type="NCBI Taxonomy" id="1003"/>
    <lineage>
        <taxon>Bacteria</taxon>
        <taxon>Pseudomonadati</taxon>
        <taxon>Bacteroidota</taxon>
        <taxon>Cytophagia</taxon>
        <taxon>Cytophagales</taxon>
        <taxon>Thermoflexibacteraceae</taxon>
        <taxon>Thermoflexibacter</taxon>
    </lineage>
</organism>
<dbReference type="STRING" id="1003.SAMN04488541_10842"/>
<evidence type="ECO:0000313" key="2">
    <source>
        <dbReference type="EMBL" id="SFF61647.1"/>
    </source>
</evidence>
<keyword evidence="1" id="KW-1133">Transmembrane helix</keyword>